<dbReference type="PANTHER" id="PTHR33992">
    <property type="entry name" value="RIBONUCLEASE P PROTEIN COMPONENT"/>
    <property type="match status" value="1"/>
</dbReference>
<organism evidence="9 10">
    <name type="scientific">Antrihabitans stalactiti</name>
    <dbReference type="NCBI Taxonomy" id="2584121"/>
    <lineage>
        <taxon>Bacteria</taxon>
        <taxon>Bacillati</taxon>
        <taxon>Actinomycetota</taxon>
        <taxon>Actinomycetes</taxon>
        <taxon>Mycobacteriales</taxon>
        <taxon>Nocardiaceae</taxon>
        <taxon>Antrihabitans</taxon>
    </lineage>
</organism>
<dbReference type="InterPro" id="IPR020568">
    <property type="entry name" value="Ribosomal_Su5_D2-typ_SF"/>
</dbReference>
<dbReference type="NCBIfam" id="TIGR00188">
    <property type="entry name" value="rnpA"/>
    <property type="match status" value="1"/>
</dbReference>
<evidence type="ECO:0000256" key="3">
    <source>
        <dbReference type="ARBA" id="ARBA00022722"/>
    </source>
</evidence>
<dbReference type="SUPFAM" id="SSF54211">
    <property type="entry name" value="Ribosomal protein S5 domain 2-like"/>
    <property type="match status" value="1"/>
</dbReference>
<gene>
    <name evidence="7 9" type="primary">rnpA</name>
    <name evidence="9" type="ORF">FGL95_09815</name>
</gene>
<dbReference type="InterPro" id="IPR000100">
    <property type="entry name" value="RNase_P"/>
</dbReference>
<dbReference type="Pfam" id="PF00825">
    <property type="entry name" value="Ribonuclease_P"/>
    <property type="match status" value="1"/>
</dbReference>
<comment type="similarity">
    <text evidence="7">Belongs to the RnpA family.</text>
</comment>
<comment type="catalytic activity">
    <reaction evidence="7">
        <text>Endonucleolytic cleavage of RNA, removing 5'-extranucleotides from tRNA precursor.</text>
        <dbReference type="EC" id="3.1.26.5"/>
    </reaction>
</comment>
<keyword evidence="6 7" id="KW-0694">RNA-binding</keyword>
<evidence type="ECO:0000313" key="9">
    <source>
        <dbReference type="EMBL" id="NMN95325.1"/>
    </source>
</evidence>
<dbReference type="EC" id="3.1.26.5" evidence="7 8"/>
<comment type="subunit">
    <text evidence="7">Consists of a catalytic RNA component (M1 or rnpB) and a protein subunit.</text>
</comment>
<evidence type="ECO:0000256" key="8">
    <source>
        <dbReference type="NCBIfam" id="TIGR00188"/>
    </source>
</evidence>
<dbReference type="EMBL" id="VCQU01000003">
    <property type="protein sequence ID" value="NMN95325.1"/>
    <property type="molecule type" value="Genomic_DNA"/>
</dbReference>
<keyword evidence="4 7" id="KW-0255">Endonuclease</keyword>
<dbReference type="InterPro" id="IPR020539">
    <property type="entry name" value="RNase_P_CS"/>
</dbReference>
<dbReference type="InterPro" id="IPR014721">
    <property type="entry name" value="Ribsml_uS5_D2-typ_fold_subgr"/>
</dbReference>
<dbReference type="RefSeq" id="WP_169586114.1">
    <property type="nucleotide sequence ID" value="NZ_VCQU01000003.1"/>
</dbReference>
<dbReference type="Gene3D" id="3.30.230.10">
    <property type="match status" value="1"/>
</dbReference>
<dbReference type="GO" id="GO:0004526">
    <property type="term" value="F:ribonuclease P activity"/>
    <property type="evidence" value="ECO:0007669"/>
    <property type="project" value="UniProtKB-UniRule"/>
</dbReference>
<comment type="caution">
    <text evidence="9">The sequence shown here is derived from an EMBL/GenBank/DDBJ whole genome shotgun (WGS) entry which is preliminary data.</text>
</comment>
<reference evidence="9 10" key="1">
    <citation type="submission" date="2019-05" db="EMBL/GenBank/DDBJ databases">
        <authorList>
            <person name="Lee S.D."/>
        </authorList>
    </citation>
    <scope>NUCLEOTIDE SEQUENCE [LARGE SCALE GENOMIC DNA]</scope>
    <source>
        <strain evidence="9 10">YC2-7</strain>
    </source>
</reference>
<proteinExistence type="inferred from homology"/>
<keyword evidence="10" id="KW-1185">Reference proteome</keyword>
<comment type="function">
    <text evidence="1 7">RNaseP catalyzes the removal of the 5'-leader sequence from pre-tRNA to produce the mature 5'-terminus. It can also cleave other RNA substrates such as 4.5S RNA. The protein component plays an auxiliary but essential role in vivo by binding to the 5'-leader sequence and broadening the substrate specificity of the ribozyme.</text>
</comment>
<evidence type="ECO:0000256" key="4">
    <source>
        <dbReference type="ARBA" id="ARBA00022759"/>
    </source>
</evidence>
<dbReference type="AlphaFoldDB" id="A0A848K8Q0"/>
<dbReference type="HAMAP" id="MF_00227">
    <property type="entry name" value="RNase_P"/>
    <property type="match status" value="1"/>
</dbReference>
<name>A0A848K8Q0_9NOCA</name>
<evidence type="ECO:0000256" key="6">
    <source>
        <dbReference type="ARBA" id="ARBA00022884"/>
    </source>
</evidence>
<evidence type="ECO:0000313" key="10">
    <source>
        <dbReference type="Proteomes" id="UP000535543"/>
    </source>
</evidence>
<protein>
    <recommendedName>
        <fullName evidence="7 8">Ribonuclease P protein component</fullName>
        <shortName evidence="7">RNase P protein</shortName>
        <shortName evidence="7">RNaseP protein</shortName>
        <ecNumber evidence="7 8">3.1.26.5</ecNumber>
    </recommendedName>
    <alternativeName>
        <fullName evidence="7">Protein C5</fullName>
    </alternativeName>
</protein>
<dbReference type="GO" id="GO:0030677">
    <property type="term" value="C:ribonuclease P complex"/>
    <property type="evidence" value="ECO:0007669"/>
    <property type="project" value="TreeGrafter"/>
</dbReference>
<keyword evidence="5 7" id="KW-0378">Hydrolase</keyword>
<dbReference type="PROSITE" id="PS00648">
    <property type="entry name" value="RIBONUCLEASE_P"/>
    <property type="match status" value="1"/>
</dbReference>
<keyword evidence="3 7" id="KW-0540">Nuclease</keyword>
<dbReference type="GO" id="GO:0001682">
    <property type="term" value="P:tRNA 5'-leader removal"/>
    <property type="evidence" value="ECO:0007669"/>
    <property type="project" value="UniProtKB-UniRule"/>
</dbReference>
<dbReference type="GO" id="GO:0042781">
    <property type="term" value="F:3'-tRNA processing endoribonuclease activity"/>
    <property type="evidence" value="ECO:0007669"/>
    <property type="project" value="TreeGrafter"/>
</dbReference>
<dbReference type="PANTHER" id="PTHR33992:SF1">
    <property type="entry name" value="RIBONUCLEASE P PROTEIN COMPONENT"/>
    <property type="match status" value="1"/>
</dbReference>
<sequence length="127" mass="13798">MLPEPYRLHHHSDFSRTVRHGHRAGRRDLVVHVYGRTASGDASNPLFTGDGPRFGLIVGKGVGGAVVRHRVARQLRHVCHPLTDAVSPEFDVVVRALPGAATATSSELSRQLHGCLRKLKLLADGES</sequence>
<evidence type="ECO:0000256" key="7">
    <source>
        <dbReference type="HAMAP-Rule" id="MF_00227"/>
    </source>
</evidence>
<reference evidence="9 10" key="2">
    <citation type="submission" date="2020-06" db="EMBL/GenBank/DDBJ databases">
        <title>Antribacter stalactiti gen. nov., sp. nov., a new member of the family Nacardiaceae isolated from a cave.</title>
        <authorList>
            <person name="Kim I.S."/>
        </authorList>
    </citation>
    <scope>NUCLEOTIDE SEQUENCE [LARGE SCALE GENOMIC DNA]</scope>
    <source>
        <strain evidence="9 10">YC2-7</strain>
    </source>
</reference>
<accession>A0A848K8Q0</accession>
<evidence type="ECO:0000256" key="1">
    <source>
        <dbReference type="ARBA" id="ARBA00002663"/>
    </source>
</evidence>
<dbReference type="Proteomes" id="UP000535543">
    <property type="component" value="Unassembled WGS sequence"/>
</dbReference>
<dbReference type="GO" id="GO:0000049">
    <property type="term" value="F:tRNA binding"/>
    <property type="evidence" value="ECO:0007669"/>
    <property type="project" value="UniProtKB-UniRule"/>
</dbReference>
<evidence type="ECO:0000256" key="2">
    <source>
        <dbReference type="ARBA" id="ARBA00022694"/>
    </source>
</evidence>
<keyword evidence="2 7" id="KW-0819">tRNA processing</keyword>
<evidence type="ECO:0000256" key="5">
    <source>
        <dbReference type="ARBA" id="ARBA00022801"/>
    </source>
</evidence>